<protein>
    <submittedName>
        <fullName evidence="1">Uncharacterized protein</fullName>
    </submittedName>
</protein>
<reference evidence="2" key="1">
    <citation type="submission" date="2024-07" db="EMBL/GenBank/DDBJ databases">
        <title>Two chromosome-level genome assemblies of Korean endemic species Abeliophyllum distichum and Forsythia ovata (Oleaceae).</title>
        <authorList>
            <person name="Jang H."/>
        </authorList>
    </citation>
    <scope>NUCLEOTIDE SEQUENCE [LARGE SCALE GENOMIC DNA]</scope>
</reference>
<proteinExistence type="predicted"/>
<gene>
    <name evidence="1" type="ORF">Fot_16495</name>
</gene>
<dbReference type="Proteomes" id="UP001604277">
    <property type="component" value="Unassembled WGS sequence"/>
</dbReference>
<evidence type="ECO:0000313" key="2">
    <source>
        <dbReference type="Proteomes" id="UP001604277"/>
    </source>
</evidence>
<dbReference type="AlphaFoldDB" id="A0ABD1WCG9"/>
<accession>A0ABD1WCG9</accession>
<evidence type="ECO:0000313" key="1">
    <source>
        <dbReference type="EMBL" id="KAL2547262.1"/>
    </source>
</evidence>
<comment type="caution">
    <text evidence="1">The sequence shown here is derived from an EMBL/GenBank/DDBJ whole genome shotgun (WGS) entry which is preliminary data.</text>
</comment>
<keyword evidence="2" id="KW-1185">Reference proteome</keyword>
<organism evidence="1 2">
    <name type="scientific">Forsythia ovata</name>
    <dbReference type="NCBI Taxonomy" id="205694"/>
    <lineage>
        <taxon>Eukaryota</taxon>
        <taxon>Viridiplantae</taxon>
        <taxon>Streptophyta</taxon>
        <taxon>Embryophyta</taxon>
        <taxon>Tracheophyta</taxon>
        <taxon>Spermatophyta</taxon>
        <taxon>Magnoliopsida</taxon>
        <taxon>eudicotyledons</taxon>
        <taxon>Gunneridae</taxon>
        <taxon>Pentapetalae</taxon>
        <taxon>asterids</taxon>
        <taxon>lamiids</taxon>
        <taxon>Lamiales</taxon>
        <taxon>Oleaceae</taxon>
        <taxon>Forsythieae</taxon>
        <taxon>Forsythia</taxon>
    </lineage>
</organism>
<dbReference type="EMBL" id="JBFOLJ010000004">
    <property type="protein sequence ID" value="KAL2547262.1"/>
    <property type="molecule type" value="Genomic_DNA"/>
</dbReference>
<sequence length="100" mass="11416">MIAHIIEIKCRVYKTEQVSKSVNTRDGSSNWTTARISRWSVLGYILPKSLFPGMFNVHLSYYQPPLNTQLCFTVGDEEVVNLEKDQSKGFWVLSCKSTVV</sequence>
<name>A0ABD1WCG9_9LAMI</name>